<dbReference type="EMBL" id="BSYO01000037">
    <property type="protein sequence ID" value="GMH30189.1"/>
    <property type="molecule type" value="Genomic_DNA"/>
</dbReference>
<proteinExistence type="predicted"/>
<reference evidence="1" key="1">
    <citation type="submission" date="2023-05" db="EMBL/GenBank/DDBJ databases">
        <title>Nepenthes gracilis genome sequencing.</title>
        <authorList>
            <person name="Fukushima K."/>
        </authorList>
    </citation>
    <scope>NUCLEOTIDE SEQUENCE</scope>
    <source>
        <strain evidence="1">SING2019-196</strain>
    </source>
</reference>
<dbReference type="AlphaFoldDB" id="A0AAD3TJ75"/>
<comment type="caution">
    <text evidence="1">The sequence shown here is derived from an EMBL/GenBank/DDBJ whole genome shotgun (WGS) entry which is preliminary data.</text>
</comment>
<keyword evidence="2" id="KW-1185">Reference proteome</keyword>
<dbReference type="Proteomes" id="UP001279734">
    <property type="component" value="Unassembled WGS sequence"/>
</dbReference>
<name>A0AAD3TJ75_NEPGR</name>
<evidence type="ECO:0000313" key="1">
    <source>
        <dbReference type="EMBL" id="GMH30189.1"/>
    </source>
</evidence>
<organism evidence="1 2">
    <name type="scientific">Nepenthes gracilis</name>
    <name type="common">Slender pitcher plant</name>
    <dbReference type="NCBI Taxonomy" id="150966"/>
    <lineage>
        <taxon>Eukaryota</taxon>
        <taxon>Viridiplantae</taxon>
        <taxon>Streptophyta</taxon>
        <taxon>Embryophyta</taxon>
        <taxon>Tracheophyta</taxon>
        <taxon>Spermatophyta</taxon>
        <taxon>Magnoliopsida</taxon>
        <taxon>eudicotyledons</taxon>
        <taxon>Gunneridae</taxon>
        <taxon>Pentapetalae</taxon>
        <taxon>Caryophyllales</taxon>
        <taxon>Nepenthaceae</taxon>
        <taxon>Nepenthes</taxon>
    </lineage>
</organism>
<sequence>MSLHVASCSLGSNEECRRFSDMFDSQPVCCFPAQGNAKFIEGSGRLTDAGRPFLRPGFTAINGGSLAFDGSGLWGRIRLSGSQEGVGCKVGHRRWPVVVSGGSIG</sequence>
<gene>
    <name evidence="1" type="ORF">Nepgr_032032</name>
</gene>
<protein>
    <submittedName>
        <fullName evidence="1">Uncharacterized protein</fullName>
    </submittedName>
</protein>
<evidence type="ECO:0000313" key="2">
    <source>
        <dbReference type="Proteomes" id="UP001279734"/>
    </source>
</evidence>
<accession>A0AAD3TJ75</accession>